<dbReference type="OrthoDB" id="5861001at2759"/>
<dbReference type="EMBL" id="UYWW01000881">
    <property type="protein sequence ID" value="VDM09504.1"/>
    <property type="molecule type" value="Genomic_DNA"/>
</dbReference>
<dbReference type="Proteomes" id="UP000270924">
    <property type="component" value="Unassembled WGS sequence"/>
</dbReference>
<keyword evidence="1" id="KW-0472">Membrane</keyword>
<feature type="transmembrane region" description="Helical" evidence="1">
    <location>
        <begin position="380"/>
        <end position="404"/>
    </location>
</feature>
<feature type="chain" id="PRO_5018331667" evidence="2">
    <location>
        <begin position="23"/>
        <end position="435"/>
    </location>
</feature>
<keyword evidence="1" id="KW-1133">Transmembrane helix</keyword>
<feature type="signal peptide" evidence="2">
    <location>
        <begin position="1"/>
        <end position="22"/>
    </location>
</feature>
<evidence type="ECO:0000256" key="2">
    <source>
        <dbReference type="SAM" id="SignalP"/>
    </source>
</evidence>
<sequence>MRHHKRMYELFVLLIFVVLPNGFVCQALKNNKLAFAKLFHTEQFLFVALSNCHLIVEEISSMNACSYVNTIRMSAISNQSNCSDLRLHLILRDNEVPKVLILGAKKVFGNLIAQQLQIPWPRQKRIFTNVSEKTYVNLESSYNHIGDNLLQKQVVATLVDNKERILYVLRNLTLAEDHFTLECIRFYMQFMPNGRLNFYELNAFRNIHSNNNIRILWTEDPYHRKFYYVEKQADNEFILYSFPYESIMQILLSGKQGTPVQTFEGVNLRYLSVSRDIAVIHTIEGKNAKQLITNLYGQSSLTITCNMRKSVSSNLSGAIVLFDDELCALQEANDNNCTKMNKSIIDKQYQVSSLHIPFRYTHKNLFNYWVNLQSWSMHSLFYGFIVLILLLLLILIQLLICLYWHRSMVEQSLTIDNCSLVYYYPTLSSDFTIQF</sequence>
<reference evidence="3 4" key="1">
    <citation type="submission" date="2018-11" db="EMBL/GenBank/DDBJ databases">
        <authorList>
            <consortium name="Pathogen Informatics"/>
        </authorList>
    </citation>
    <scope>NUCLEOTIDE SEQUENCE [LARGE SCALE GENOMIC DNA]</scope>
</reference>
<name>A0A3P7E0A4_WUCBA</name>
<keyword evidence="2" id="KW-0732">Signal</keyword>
<keyword evidence="1" id="KW-0812">Transmembrane</keyword>
<dbReference type="AlphaFoldDB" id="A0A3P7E0A4"/>
<evidence type="ECO:0000256" key="1">
    <source>
        <dbReference type="SAM" id="Phobius"/>
    </source>
</evidence>
<keyword evidence="4" id="KW-1185">Reference proteome</keyword>
<dbReference type="OMA" id="NIRILWT"/>
<gene>
    <name evidence="3" type="ORF">WBA_LOCUS2890</name>
</gene>
<accession>A0A3P7E0A4</accession>
<protein>
    <submittedName>
        <fullName evidence="3">Uncharacterized protein</fullName>
    </submittedName>
</protein>
<dbReference type="InParanoid" id="A0A3P7E0A4"/>
<proteinExistence type="predicted"/>
<evidence type="ECO:0000313" key="3">
    <source>
        <dbReference type="EMBL" id="VDM09504.1"/>
    </source>
</evidence>
<organism evidence="3 4">
    <name type="scientific">Wuchereria bancrofti</name>
    <dbReference type="NCBI Taxonomy" id="6293"/>
    <lineage>
        <taxon>Eukaryota</taxon>
        <taxon>Metazoa</taxon>
        <taxon>Ecdysozoa</taxon>
        <taxon>Nematoda</taxon>
        <taxon>Chromadorea</taxon>
        <taxon>Rhabditida</taxon>
        <taxon>Spirurina</taxon>
        <taxon>Spiruromorpha</taxon>
        <taxon>Filarioidea</taxon>
        <taxon>Onchocercidae</taxon>
        <taxon>Wuchereria</taxon>
    </lineage>
</organism>
<evidence type="ECO:0000313" key="4">
    <source>
        <dbReference type="Proteomes" id="UP000270924"/>
    </source>
</evidence>